<feature type="region of interest" description="Disordered" evidence="1">
    <location>
        <begin position="25"/>
        <end position="49"/>
    </location>
</feature>
<comment type="caution">
    <text evidence="2">The sequence shown here is derived from an EMBL/GenBank/DDBJ whole genome shotgun (WGS) entry which is preliminary data.</text>
</comment>
<organism evidence="2 3">
    <name type="scientific">Rhizopus azygosporus</name>
    <name type="common">Rhizopus microsporus var. azygosporus</name>
    <dbReference type="NCBI Taxonomy" id="86630"/>
    <lineage>
        <taxon>Eukaryota</taxon>
        <taxon>Fungi</taxon>
        <taxon>Fungi incertae sedis</taxon>
        <taxon>Mucoromycota</taxon>
        <taxon>Mucoromycotina</taxon>
        <taxon>Mucoromycetes</taxon>
        <taxon>Mucorales</taxon>
        <taxon>Mucorineae</taxon>
        <taxon>Rhizopodaceae</taxon>
        <taxon>Rhizopus</taxon>
    </lineage>
</organism>
<sequence>MIEEMNSKNVTMKMYANGNAHMHEAGSQMKCLKRKRRKEDNEVEAEEASAGLLRGCLELD</sequence>
<evidence type="ECO:0000313" key="2">
    <source>
        <dbReference type="EMBL" id="RCH89435.1"/>
    </source>
</evidence>
<dbReference type="AlphaFoldDB" id="A0A367JHS6"/>
<evidence type="ECO:0000313" key="3">
    <source>
        <dbReference type="Proteomes" id="UP000252139"/>
    </source>
</evidence>
<name>A0A367JHS6_RHIAZ</name>
<accession>A0A367JHS6</accession>
<protein>
    <submittedName>
        <fullName evidence="2">Uncharacterized protein</fullName>
    </submittedName>
</protein>
<dbReference type="EMBL" id="PJQL01001288">
    <property type="protein sequence ID" value="RCH89435.1"/>
    <property type="molecule type" value="Genomic_DNA"/>
</dbReference>
<proteinExistence type="predicted"/>
<gene>
    <name evidence="2" type="ORF">CU097_005450</name>
</gene>
<dbReference type="Proteomes" id="UP000252139">
    <property type="component" value="Unassembled WGS sequence"/>
</dbReference>
<evidence type="ECO:0000256" key="1">
    <source>
        <dbReference type="SAM" id="MobiDB-lite"/>
    </source>
</evidence>
<keyword evidence="3" id="KW-1185">Reference proteome</keyword>
<reference evidence="2 3" key="1">
    <citation type="journal article" date="2018" name="G3 (Bethesda)">
        <title>Phylogenetic and Phylogenomic Definition of Rhizopus Species.</title>
        <authorList>
            <person name="Gryganskyi A.P."/>
            <person name="Golan J."/>
            <person name="Dolatabadi S."/>
            <person name="Mondo S."/>
            <person name="Robb S."/>
            <person name="Idnurm A."/>
            <person name="Muszewska A."/>
            <person name="Steczkiewicz K."/>
            <person name="Masonjones S."/>
            <person name="Liao H.L."/>
            <person name="Gajdeczka M.T."/>
            <person name="Anike F."/>
            <person name="Vuek A."/>
            <person name="Anishchenko I.M."/>
            <person name="Voigt K."/>
            <person name="de Hoog G.S."/>
            <person name="Smith M.E."/>
            <person name="Heitman J."/>
            <person name="Vilgalys R."/>
            <person name="Stajich J.E."/>
        </authorList>
    </citation>
    <scope>NUCLEOTIDE SEQUENCE [LARGE SCALE GENOMIC DNA]</scope>
    <source>
        <strain evidence="2 3">CBS 357.93</strain>
    </source>
</reference>